<dbReference type="Proteomes" id="UP001055879">
    <property type="component" value="Linkage Group LG10"/>
</dbReference>
<keyword evidence="2" id="KW-1185">Reference proteome</keyword>
<protein>
    <submittedName>
        <fullName evidence="1">Uncharacterized protein</fullName>
    </submittedName>
</protein>
<comment type="caution">
    <text evidence="1">The sequence shown here is derived from an EMBL/GenBank/DDBJ whole genome shotgun (WGS) entry which is preliminary data.</text>
</comment>
<evidence type="ECO:0000313" key="2">
    <source>
        <dbReference type="Proteomes" id="UP001055879"/>
    </source>
</evidence>
<gene>
    <name evidence="1" type="ORF">L6452_29456</name>
</gene>
<dbReference type="EMBL" id="CM042056">
    <property type="protein sequence ID" value="KAI3696865.1"/>
    <property type="molecule type" value="Genomic_DNA"/>
</dbReference>
<accession>A0ACB8ZL44</accession>
<organism evidence="1 2">
    <name type="scientific">Arctium lappa</name>
    <name type="common">Greater burdock</name>
    <name type="synonym">Lappa major</name>
    <dbReference type="NCBI Taxonomy" id="4217"/>
    <lineage>
        <taxon>Eukaryota</taxon>
        <taxon>Viridiplantae</taxon>
        <taxon>Streptophyta</taxon>
        <taxon>Embryophyta</taxon>
        <taxon>Tracheophyta</taxon>
        <taxon>Spermatophyta</taxon>
        <taxon>Magnoliopsida</taxon>
        <taxon>eudicotyledons</taxon>
        <taxon>Gunneridae</taxon>
        <taxon>Pentapetalae</taxon>
        <taxon>asterids</taxon>
        <taxon>campanulids</taxon>
        <taxon>Asterales</taxon>
        <taxon>Asteraceae</taxon>
        <taxon>Carduoideae</taxon>
        <taxon>Cardueae</taxon>
        <taxon>Arctiinae</taxon>
        <taxon>Arctium</taxon>
    </lineage>
</organism>
<reference evidence="1 2" key="2">
    <citation type="journal article" date="2022" name="Mol. Ecol. Resour.">
        <title>The genomes of chicory, endive, great burdock and yacon provide insights into Asteraceae paleo-polyploidization history and plant inulin production.</title>
        <authorList>
            <person name="Fan W."/>
            <person name="Wang S."/>
            <person name="Wang H."/>
            <person name="Wang A."/>
            <person name="Jiang F."/>
            <person name="Liu H."/>
            <person name="Zhao H."/>
            <person name="Xu D."/>
            <person name="Zhang Y."/>
        </authorList>
    </citation>
    <scope>NUCLEOTIDE SEQUENCE [LARGE SCALE GENOMIC DNA]</scope>
    <source>
        <strain evidence="2">cv. Niubang</strain>
    </source>
</reference>
<proteinExistence type="predicted"/>
<name>A0ACB8ZL44_ARCLA</name>
<sequence>MITCFIRWPSNKLKRKYLSPTLASRTTTELFSHRPPPSVVRTLTFRPPSKHQSPAGLQYMTNGRFSISRSAQCLLLPFNFPMEISESMGFM</sequence>
<reference evidence="2" key="1">
    <citation type="journal article" date="2022" name="Mol. Ecol. Resour.">
        <title>The genomes of chicory, endive, great burdock and yacon provide insights into Asteraceae palaeo-polyploidization history and plant inulin production.</title>
        <authorList>
            <person name="Fan W."/>
            <person name="Wang S."/>
            <person name="Wang H."/>
            <person name="Wang A."/>
            <person name="Jiang F."/>
            <person name="Liu H."/>
            <person name="Zhao H."/>
            <person name="Xu D."/>
            <person name="Zhang Y."/>
        </authorList>
    </citation>
    <scope>NUCLEOTIDE SEQUENCE [LARGE SCALE GENOMIC DNA]</scope>
    <source>
        <strain evidence="2">cv. Niubang</strain>
    </source>
</reference>
<evidence type="ECO:0000313" key="1">
    <source>
        <dbReference type="EMBL" id="KAI3696865.1"/>
    </source>
</evidence>